<dbReference type="EMBL" id="JAWWNJ010000037">
    <property type="protein sequence ID" value="KAK7022504.1"/>
    <property type="molecule type" value="Genomic_DNA"/>
</dbReference>
<proteinExistence type="predicted"/>
<protein>
    <submittedName>
        <fullName evidence="2">Uncharacterized protein</fullName>
    </submittedName>
</protein>
<evidence type="ECO:0000313" key="2">
    <source>
        <dbReference type="EMBL" id="KAK7022504.1"/>
    </source>
</evidence>
<organism evidence="2 3">
    <name type="scientific">Favolaschia claudopus</name>
    <dbReference type="NCBI Taxonomy" id="2862362"/>
    <lineage>
        <taxon>Eukaryota</taxon>
        <taxon>Fungi</taxon>
        <taxon>Dikarya</taxon>
        <taxon>Basidiomycota</taxon>
        <taxon>Agaricomycotina</taxon>
        <taxon>Agaricomycetes</taxon>
        <taxon>Agaricomycetidae</taxon>
        <taxon>Agaricales</taxon>
        <taxon>Marasmiineae</taxon>
        <taxon>Mycenaceae</taxon>
        <taxon>Favolaschia</taxon>
    </lineage>
</organism>
<feature type="compositionally biased region" description="Basic and acidic residues" evidence="1">
    <location>
        <begin position="335"/>
        <end position="371"/>
    </location>
</feature>
<feature type="compositionally biased region" description="Basic and acidic residues" evidence="1">
    <location>
        <begin position="306"/>
        <end position="326"/>
    </location>
</feature>
<evidence type="ECO:0000313" key="3">
    <source>
        <dbReference type="Proteomes" id="UP001362999"/>
    </source>
</evidence>
<feature type="compositionally biased region" description="Acidic residues" evidence="1">
    <location>
        <begin position="43"/>
        <end position="57"/>
    </location>
</feature>
<feature type="region of interest" description="Disordered" evidence="1">
    <location>
        <begin position="233"/>
        <end position="371"/>
    </location>
</feature>
<dbReference type="AlphaFoldDB" id="A0AAW0BA61"/>
<evidence type="ECO:0000256" key="1">
    <source>
        <dbReference type="SAM" id="MobiDB-lite"/>
    </source>
</evidence>
<keyword evidence="3" id="KW-1185">Reference proteome</keyword>
<feature type="compositionally biased region" description="Basic residues" evidence="1">
    <location>
        <begin position="29"/>
        <end position="38"/>
    </location>
</feature>
<name>A0AAW0BA61_9AGAR</name>
<dbReference type="Proteomes" id="UP001362999">
    <property type="component" value="Unassembled WGS sequence"/>
</dbReference>
<accession>A0AAW0BA61</accession>
<feature type="compositionally biased region" description="Low complexity" evidence="1">
    <location>
        <begin position="397"/>
        <end position="410"/>
    </location>
</feature>
<comment type="caution">
    <text evidence="2">The sequence shown here is derived from an EMBL/GenBank/DDBJ whole genome shotgun (WGS) entry which is preliminary data.</text>
</comment>
<feature type="compositionally biased region" description="Low complexity" evidence="1">
    <location>
        <begin position="457"/>
        <end position="468"/>
    </location>
</feature>
<reference evidence="2 3" key="1">
    <citation type="journal article" date="2024" name="J Genomics">
        <title>Draft genome sequencing and assembly of Favolaschia claudopus CIRM-BRFM 2984 isolated from oak limbs.</title>
        <authorList>
            <person name="Navarro D."/>
            <person name="Drula E."/>
            <person name="Chaduli D."/>
            <person name="Cazenave R."/>
            <person name="Ahrendt S."/>
            <person name="Wang J."/>
            <person name="Lipzen A."/>
            <person name="Daum C."/>
            <person name="Barry K."/>
            <person name="Grigoriev I.V."/>
            <person name="Favel A."/>
            <person name="Rosso M.N."/>
            <person name="Martin F."/>
        </authorList>
    </citation>
    <scope>NUCLEOTIDE SEQUENCE [LARGE SCALE GENOMIC DNA]</scope>
    <source>
        <strain evidence="2 3">CIRM-BRFM 2984</strain>
    </source>
</reference>
<sequence>MAPAASPRKKGSVKLKLPQSKKTPAARAPGKKGKKKKSQANLEAEEEEGGGDEDEVVIVEGGGARSDTIPWSDNPAWLGAAVDYLTDNPSFRLKLFSDSTEDAKVEGRAKKQAKESKIGMYSTLCDHVFSGPEVSDEDEEEIEVDDSDCVVDAEWRQKYKEDPSRFAKSLQQQFARLKTKYSKKVKTLYATGGGLKSEDMQTNLIEKIKEEFPHWDELHSFWRELPNYNPIGVSNSSGGTDHASRAESLFNKRRGDSSGVEDSDDRPPVFAKSSSVSLAGDDTEDEEEEKEKKSLRKTSTGTKPVPKGEKDRVKNKNLKAGDKRPFDLSSLDAIHQQDLEESARRRDSRLELESRRTELQIERERNKRAKLELEKDRLKREDERERRMFDLIASMRGPVPSGSQPGSSSQFPPPSHGFAGFGSTSTSSNYDGGYNHDGYSASEGHSTTNDGFDLDNTSFSFTSHTTSS</sequence>
<feature type="region of interest" description="Disordered" evidence="1">
    <location>
        <begin position="1"/>
        <end position="72"/>
    </location>
</feature>
<feature type="region of interest" description="Disordered" evidence="1">
    <location>
        <begin position="392"/>
        <end position="468"/>
    </location>
</feature>
<gene>
    <name evidence="2" type="ORF">R3P38DRAFT_2780517</name>
</gene>